<keyword evidence="2 12" id="KW-0813">Transport</keyword>
<comment type="caution">
    <text evidence="14">The sequence shown here is derived from an EMBL/GenBank/DDBJ whole genome shotgun (WGS) entry which is preliminary data.</text>
</comment>
<dbReference type="NCBIfam" id="TIGR03592">
    <property type="entry name" value="yidC_oxa1_cterm"/>
    <property type="match status" value="1"/>
</dbReference>
<evidence type="ECO:0000256" key="7">
    <source>
        <dbReference type="ARBA" id="ARBA00022989"/>
    </source>
</evidence>
<evidence type="ECO:0000313" key="14">
    <source>
        <dbReference type="EMBL" id="PYZ96200.1"/>
    </source>
</evidence>
<dbReference type="Proteomes" id="UP000248066">
    <property type="component" value="Unassembled WGS sequence"/>
</dbReference>
<feature type="transmembrane region" description="Helical" evidence="12">
    <location>
        <begin position="213"/>
        <end position="230"/>
    </location>
</feature>
<dbReference type="RefSeq" id="WP_110521475.1">
    <property type="nucleotide sequence ID" value="NZ_PDOF01000003.1"/>
</dbReference>
<dbReference type="AlphaFoldDB" id="A0A2W0H7X7"/>
<keyword evidence="11 12" id="KW-0449">Lipoprotein</keyword>
<comment type="subcellular location">
    <subcellularLocation>
        <location evidence="1 12">Cell membrane</location>
        <topology evidence="1 12">Multi-pass membrane protein</topology>
    </subcellularLocation>
</comment>
<comment type="similarity">
    <text evidence="12">Belongs to the OXA1/ALB3/YidC family. Type 2 subfamily.</text>
</comment>
<reference evidence="14 15" key="1">
    <citation type="submission" date="2017-10" db="EMBL/GenBank/DDBJ databases">
        <title>Bacillus sp. nov., a halophilic bacterium isolated from a Yangshapao Lake.</title>
        <authorList>
            <person name="Wang H."/>
        </authorList>
    </citation>
    <scope>NUCLEOTIDE SEQUENCE [LARGE SCALE GENOMIC DNA]</scope>
    <source>
        <strain evidence="14 15">YSP-3</strain>
    </source>
</reference>
<dbReference type="InterPro" id="IPR023060">
    <property type="entry name" value="YidC/YidC1/YidC2_Firmicutes"/>
</dbReference>
<keyword evidence="9" id="KW-0564">Palmitate</keyword>
<keyword evidence="10 12" id="KW-0143">Chaperone</keyword>
<evidence type="ECO:0000313" key="15">
    <source>
        <dbReference type="Proteomes" id="UP000248066"/>
    </source>
</evidence>
<evidence type="ECO:0000256" key="5">
    <source>
        <dbReference type="ARBA" id="ARBA00022729"/>
    </source>
</evidence>
<evidence type="ECO:0000256" key="9">
    <source>
        <dbReference type="ARBA" id="ARBA00023139"/>
    </source>
</evidence>
<feature type="transmembrane region" description="Helical" evidence="12">
    <location>
        <begin position="183"/>
        <end position="201"/>
    </location>
</feature>
<dbReference type="Pfam" id="PF02096">
    <property type="entry name" value="60KD_IMP"/>
    <property type="match status" value="1"/>
</dbReference>
<dbReference type="GO" id="GO:0051205">
    <property type="term" value="P:protein insertion into membrane"/>
    <property type="evidence" value="ECO:0007669"/>
    <property type="project" value="TreeGrafter"/>
</dbReference>
<sequence>MEKTSVFTYRPYLLLPALLLLVFLGGCGVSTEPIDASTTGVFNHYVVWPFSFLIKFFAGMFAGNYGLSLVFMTFLIRLALMPLMMKQYKSQQTAREKMTHIQPAMDAIKEKYKGKKDPETQKKMQTEMIALYKAHNFNPIASMGCLPMLIQFPIMIGFYYAIMRTPEIAQHSFLWFNLGQTDMILPFVAGAVYLIQFKVSLSGMPDQQQKQMAVLGYFTPVIMAVFSFNVAAALPLYWSVSGMLLICQTLFFKYRYREAGSLKTASEPRTTV</sequence>
<evidence type="ECO:0000256" key="4">
    <source>
        <dbReference type="ARBA" id="ARBA00022692"/>
    </source>
</evidence>
<dbReference type="GO" id="GO:0015031">
    <property type="term" value="P:protein transport"/>
    <property type="evidence" value="ECO:0007669"/>
    <property type="project" value="UniProtKB-KW"/>
</dbReference>
<dbReference type="GO" id="GO:0005886">
    <property type="term" value="C:plasma membrane"/>
    <property type="evidence" value="ECO:0007669"/>
    <property type="project" value="UniProtKB-SubCell"/>
</dbReference>
<proteinExistence type="inferred from homology"/>
<dbReference type="InterPro" id="IPR047196">
    <property type="entry name" value="YidC_ALB_C"/>
</dbReference>
<dbReference type="InterPro" id="IPR001708">
    <property type="entry name" value="YidC/ALB3/OXA1/COX18"/>
</dbReference>
<dbReference type="CDD" id="cd20070">
    <property type="entry name" value="5TM_YidC_Alb3"/>
    <property type="match status" value="1"/>
</dbReference>
<evidence type="ECO:0000256" key="2">
    <source>
        <dbReference type="ARBA" id="ARBA00022448"/>
    </source>
</evidence>
<dbReference type="InterPro" id="IPR028055">
    <property type="entry name" value="YidC/Oxa/ALB_C"/>
</dbReference>
<keyword evidence="6 12" id="KW-0653">Protein transport</keyword>
<keyword evidence="8 12" id="KW-0472">Membrane</keyword>
<dbReference type="PROSITE" id="PS51257">
    <property type="entry name" value="PROKAR_LIPOPROTEIN"/>
    <property type="match status" value="1"/>
</dbReference>
<dbReference type="HAMAP" id="MF_01811">
    <property type="entry name" value="YidC_type2"/>
    <property type="match status" value="1"/>
</dbReference>
<keyword evidence="4 12" id="KW-0812">Transmembrane</keyword>
<name>A0A2W0H7X7_9BACI</name>
<evidence type="ECO:0000256" key="10">
    <source>
        <dbReference type="ARBA" id="ARBA00023186"/>
    </source>
</evidence>
<dbReference type="PANTHER" id="PTHR12428">
    <property type="entry name" value="OXA1"/>
    <property type="match status" value="1"/>
</dbReference>
<keyword evidence="7 12" id="KW-1133">Transmembrane helix</keyword>
<feature type="transmembrane region" description="Helical" evidence="12">
    <location>
        <begin position="140"/>
        <end position="163"/>
    </location>
</feature>
<evidence type="ECO:0000256" key="11">
    <source>
        <dbReference type="ARBA" id="ARBA00023288"/>
    </source>
</evidence>
<evidence type="ECO:0000256" key="8">
    <source>
        <dbReference type="ARBA" id="ARBA00023136"/>
    </source>
</evidence>
<protein>
    <recommendedName>
        <fullName evidence="12">Membrane protein insertase YidC</fullName>
    </recommendedName>
    <alternativeName>
        <fullName evidence="12">Foldase YidC</fullName>
    </alternativeName>
    <alternativeName>
        <fullName evidence="12">Membrane integrase YidC</fullName>
    </alternativeName>
    <alternativeName>
        <fullName evidence="12">Membrane protein YidC</fullName>
    </alternativeName>
</protein>
<keyword evidence="3 12" id="KW-1003">Cell membrane</keyword>
<dbReference type="PRINTS" id="PR00701">
    <property type="entry name" value="60KDINNERMP"/>
</dbReference>
<evidence type="ECO:0000259" key="13">
    <source>
        <dbReference type="Pfam" id="PF02096"/>
    </source>
</evidence>
<keyword evidence="15" id="KW-1185">Reference proteome</keyword>
<accession>A0A2W0H7X7</accession>
<evidence type="ECO:0000256" key="6">
    <source>
        <dbReference type="ARBA" id="ARBA00022927"/>
    </source>
</evidence>
<feature type="domain" description="Membrane insertase YidC/Oxa/ALB C-terminal" evidence="13">
    <location>
        <begin position="65"/>
        <end position="253"/>
    </location>
</feature>
<evidence type="ECO:0000256" key="12">
    <source>
        <dbReference type="HAMAP-Rule" id="MF_01811"/>
    </source>
</evidence>
<dbReference type="OrthoDB" id="9780552at2"/>
<evidence type="ECO:0000256" key="3">
    <source>
        <dbReference type="ARBA" id="ARBA00022475"/>
    </source>
</evidence>
<keyword evidence="5 12" id="KW-0732">Signal</keyword>
<feature type="transmembrane region" description="Helical" evidence="12">
    <location>
        <begin position="52"/>
        <end position="80"/>
    </location>
</feature>
<organism evidence="14 15">
    <name type="scientific">Alteribacter lacisalsi</name>
    <dbReference type="NCBI Taxonomy" id="2045244"/>
    <lineage>
        <taxon>Bacteria</taxon>
        <taxon>Bacillati</taxon>
        <taxon>Bacillota</taxon>
        <taxon>Bacilli</taxon>
        <taxon>Bacillales</taxon>
        <taxon>Bacillaceae</taxon>
        <taxon>Alteribacter</taxon>
    </lineage>
</organism>
<dbReference type="EMBL" id="PDOF01000003">
    <property type="protein sequence ID" value="PYZ96200.1"/>
    <property type="molecule type" value="Genomic_DNA"/>
</dbReference>
<dbReference type="GO" id="GO:0032977">
    <property type="term" value="F:membrane insertase activity"/>
    <property type="evidence" value="ECO:0007669"/>
    <property type="project" value="InterPro"/>
</dbReference>
<gene>
    <name evidence="12" type="primary">yidC</name>
    <name evidence="14" type="ORF">CR205_17715</name>
</gene>
<comment type="function">
    <text evidence="12">Required for the insertion and/or proper folding and/or complex formation of integral membrane proteins into the membrane. Involved in integration of membrane proteins that insert both dependently and independently of the Sec translocase complex, as well as at least some lipoproteins.</text>
</comment>
<evidence type="ECO:0000256" key="1">
    <source>
        <dbReference type="ARBA" id="ARBA00004651"/>
    </source>
</evidence>
<dbReference type="PANTHER" id="PTHR12428:SF65">
    <property type="entry name" value="CYTOCHROME C OXIDASE ASSEMBLY PROTEIN COX18, MITOCHONDRIAL"/>
    <property type="match status" value="1"/>
</dbReference>